<dbReference type="EMBL" id="NOZQ01000187">
    <property type="protein sequence ID" value="OYD14354.1"/>
    <property type="molecule type" value="Genomic_DNA"/>
</dbReference>
<dbReference type="SUPFAM" id="SSF53613">
    <property type="entry name" value="Ribokinase-like"/>
    <property type="match status" value="1"/>
</dbReference>
<evidence type="ECO:0000256" key="6">
    <source>
        <dbReference type="RuleBase" id="RU003704"/>
    </source>
</evidence>
<dbReference type="InterPro" id="IPR002173">
    <property type="entry name" value="Carboh/pur_kinase_PfkB_CS"/>
</dbReference>
<feature type="domain" description="Carbohydrate kinase PfkB" evidence="7">
    <location>
        <begin position="7"/>
        <end position="310"/>
    </location>
</feature>
<dbReference type="InterPro" id="IPR029056">
    <property type="entry name" value="Ribokinase-like"/>
</dbReference>
<proteinExistence type="inferred from homology"/>
<evidence type="ECO:0000313" key="8">
    <source>
        <dbReference type="EMBL" id="OYD14354.1"/>
    </source>
</evidence>
<evidence type="ECO:0000256" key="4">
    <source>
        <dbReference type="ARBA" id="ARBA00022777"/>
    </source>
</evidence>
<dbReference type="PANTHER" id="PTHR43085">
    <property type="entry name" value="HEXOKINASE FAMILY MEMBER"/>
    <property type="match status" value="1"/>
</dbReference>
<dbReference type="PANTHER" id="PTHR43085:SF1">
    <property type="entry name" value="PSEUDOURIDINE KINASE-RELATED"/>
    <property type="match status" value="1"/>
</dbReference>
<evidence type="ECO:0000256" key="5">
    <source>
        <dbReference type="ARBA" id="ARBA00022840"/>
    </source>
</evidence>
<comment type="similarity">
    <text evidence="1 6">Belongs to the carbohydrate kinase PfkB family.</text>
</comment>
<dbReference type="InterPro" id="IPR050306">
    <property type="entry name" value="PfkB_Carbo_kinase"/>
</dbReference>
<keyword evidence="5" id="KW-0067">ATP-binding</keyword>
<dbReference type="InterPro" id="IPR002139">
    <property type="entry name" value="Ribo/fructo_kinase"/>
</dbReference>
<keyword evidence="3" id="KW-0547">Nucleotide-binding</keyword>
<dbReference type="AlphaFoldDB" id="A0A235BQ60"/>
<dbReference type="PRINTS" id="PR00990">
    <property type="entry name" value="RIBOKINASE"/>
</dbReference>
<keyword evidence="2 6" id="KW-0808">Transferase</keyword>
<dbReference type="PROSITE" id="PS00583">
    <property type="entry name" value="PFKB_KINASES_1"/>
    <property type="match status" value="1"/>
</dbReference>
<dbReference type="CDD" id="cd01167">
    <property type="entry name" value="bac_FRK"/>
    <property type="match status" value="1"/>
</dbReference>
<evidence type="ECO:0000256" key="3">
    <source>
        <dbReference type="ARBA" id="ARBA00022741"/>
    </source>
</evidence>
<accession>A0A235BQ60</accession>
<dbReference type="Gene3D" id="3.40.1190.20">
    <property type="match status" value="1"/>
</dbReference>
<organism evidence="8 9">
    <name type="scientific">candidate division WOR-3 bacterium JGI_Cruoil_03_44_89</name>
    <dbReference type="NCBI Taxonomy" id="1973748"/>
    <lineage>
        <taxon>Bacteria</taxon>
        <taxon>Bacteria division WOR-3</taxon>
    </lineage>
</organism>
<gene>
    <name evidence="8" type="ORF">CH333_08210</name>
</gene>
<dbReference type="GO" id="GO:0006000">
    <property type="term" value="P:fructose metabolic process"/>
    <property type="evidence" value="ECO:0007669"/>
    <property type="project" value="UniProtKB-ARBA"/>
</dbReference>
<comment type="caution">
    <text evidence="8">The sequence shown here is derived from an EMBL/GenBank/DDBJ whole genome shotgun (WGS) entry which is preliminary data.</text>
</comment>
<evidence type="ECO:0000313" key="9">
    <source>
        <dbReference type="Proteomes" id="UP000215215"/>
    </source>
</evidence>
<evidence type="ECO:0000259" key="7">
    <source>
        <dbReference type="Pfam" id="PF00294"/>
    </source>
</evidence>
<dbReference type="Pfam" id="PF00294">
    <property type="entry name" value="PfkB"/>
    <property type="match status" value="1"/>
</dbReference>
<dbReference type="GO" id="GO:0005524">
    <property type="term" value="F:ATP binding"/>
    <property type="evidence" value="ECO:0007669"/>
    <property type="project" value="UniProtKB-KW"/>
</dbReference>
<reference evidence="8 9" key="1">
    <citation type="submission" date="2017-07" db="EMBL/GenBank/DDBJ databases">
        <title>Recovery of genomes from metagenomes via a dereplication, aggregation, and scoring strategy.</title>
        <authorList>
            <person name="Sieber C.M."/>
            <person name="Probst A.J."/>
            <person name="Sharrar A."/>
            <person name="Thomas B.C."/>
            <person name="Hess M."/>
            <person name="Tringe S.G."/>
            <person name="Banfield J.F."/>
        </authorList>
    </citation>
    <scope>NUCLEOTIDE SEQUENCE [LARGE SCALE GENOMIC DNA]</scope>
    <source>
        <strain evidence="8">JGI_Cruoil_03_44_89</strain>
    </source>
</reference>
<keyword evidence="4 6" id="KW-0418">Kinase</keyword>
<dbReference type="GO" id="GO:0008865">
    <property type="term" value="F:fructokinase activity"/>
    <property type="evidence" value="ECO:0007669"/>
    <property type="project" value="UniProtKB-ARBA"/>
</dbReference>
<dbReference type="InterPro" id="IPR011611">
    <property type="entry name" value="PfkB_dom"/>
</dbReference>
<protein>
    <recommendedName>
        <fullName evidence="7">Carbohydrate kinase PfkB domain-containing protein</fullName>
    </recommendedName>
</protein>
<dbReference type="PROSITE" id="PS00584">
    <property type="entry name" value="PFKB_KINASES_2"/>
    <property type="match status" value="1"/>
</dbReference>
<evidence type="ECO:0000256" key="1">
    <source>
        <dbReference type="ARBA" id="ARBA00010688"/>
    </source>
</evidence>
<name>A0A235BQ60_UNCW3</name>
<sequence>MEKGSLDVICMGEALIDFISTKKGVRLEDAPGFLKAAGGAPANVSVGLAKLGKKVAFVGKVGDESFGRFLAKTLEGSGVDISNLLFDKEYNTRLAFVSLRGDGERDFEFYGEESADTKIKKEEIDIPLIENTKIIHFGSISLISNPSRDAILTAARIAKAKNILVSFDPNLRLSLWESPNDARFQIKEALKLADIVKMDAKEMEFITGSGDLKTGGKYTLEYGVSLLVITLGKDGCYFLNAETEGKESGFDVKARDTTGAGDGFVAGMLSKLSEIHFDSLTIEDLHRTFRFANAVGALTVTRYGGIPALPYKDKVKDFLAQQK</sequence>
<dbReference type="Proteomes" id="UP000215215">
    <property type="component" value="Unassembled WGS sequence"/>
</dbReference>
<evidence type="ECO:0000256" key="2">
    <source>
        <dbReference type="ARBA" id="ARBA00022679"/>
    </source>
</evidence>